<dbReference type="RefSeq" id="WP_286214160.1">
    <property type="nucleotide sequence ID" value="NZ_AP027736.1"/>
</dbReference>
<reference evidence="2 3" key="1">
    <citation type="submission" date="2024-02" db="EMBL/GenBank/DDBJ databases">
        <title>Lysinimicrobium sediminis NBRC 112286.</title>
        <authorList>
            <person name="Ichikawa N."/>
            <person name="Katano-Makiyama Y."/>
            <person name="Hidaka K."/>
        </authorList>
    </citation>
    <scope>NUCLEOTIDE SEQUENCE [LARGE SCALE GENOMIC DNA]</scope>
    <source>
        <strain evidence="2 3">NBRC 112286</strain>
    </source>
</reference>
<feature type="domain" description="Glycosyltransferase 2-like" evidence="1">
    <location>
        <begin position="15"/>
        <end position="176"/>
    </location>
</feature>
<dbReference type="Proteomes" id="UP001426770">
    <property type="component" value="Unassembled WGS sequence"/>
</dbReference>
<organism evidence="2 3">
    <name type="scientific">Demequina sediminis</name>
    <dbReference type="NCBI Taxonomy" id="1930058"/>
    <lineage>
        <taxon>Bacteria</taxon>
        <taxon>Bacillati</taxon>
        <taxon>Actinomycetota</taxon>
        <taxon>Actinomycetes</taxon>
        <taxon>Micrococcales</taxon>
        <taxon>Demequinaceae</taxon>
        <taxon>Demequina</taxon>
    </lineage>
</organism>
<dbReference type="InterPro" id="IPR001173">
    <property type="entry name" value="Glyco_trans_2-like"/>
</dbReference>
<gene>
    <name evidence="2" type="ORF">Lsed01_01996</name>
</gene>
<dbReference type="SUPFAM" id="SSF53448">
    <property type="entry name" value="Nucleotide-diphospho-sugar transferases"/>
    <property type="match status" value="1"/>
</dbReference>
<evidence type="ECO:0000313" key="3">
    <source>
        <dbReference type="Proteomes" id="UP001426770"/>
    </source>
</evidence>
<dbReference type="EMBL" id="BAABRR010000010">
    <property type="protein sequence ID" value="GAA5519545.1"/>
    <property type="molecule type" value="Genomic_DNA"/>
</dbReference>
<dbReference type="Gene3D" id="3.90.550.10">
    <property type="entry name" value="Spore Coat Polysaccharide Biosynthesis Protein SpsA, Chain A"/>
    <property type="match status" value="1"/>
</dbReference>
<accession>A0ABP9WIF8</accession>
<evidence type="ECO:0000313" key="2">
    <source>
        <dbReference type="EMBL" id="GAA5519545.1"/>
    </source>
</evidence>
<dbReference type="InterPro" id="IPR029044">
    <property type="entry name" value="Nucleotide-diphossugar_trans"/>
</dbReference>
<proteinExistence type="predicted"/>
<sequence>MPPERPVLDPARILVTVCTYDRPDGLAAFLDTYLADPTTQRATLLVVDNNPDGRAAATVTAASSRAPGRSIVYAHEPRPGIAAARNRCLDHVTAEVDAFVFVDDDELVPPGWLGALLDAAHDHDADIVNGNVETVLPSDAPGWVRRSGLFERRRRPTGSSEGLPATNNTLVRREAWERAGAPRFDERFSGTGGSDTQFFWGLIRGHGCTFVWSEEATVREPLEPARMSLRWAWRRHLRAGNVLGRVMLAERSRAAVAVGGVGRVAKALATGTLAAITLHDPTGHFVGRVARGVGMVGSASRHVVVEYGRGGTG</sequence>
<dbReference type="PANTHER" id="PTHR43685">
    <property type="entry name" value="GLYCOSYLTRANSFERASE"/>
    <property type="match status" value="1"/>
</dbReference>
<dbReference type="Pfam" id="PF00535">
    <property type="entry name" value="Glycos_transf_2"/>
    <property type="match status" value="1"/>
</dbReference>
<comment type="caution">
    <text evidence="2">The sequence shown here is derived from an EMBL/GenBank/DDBJ whole genome shotgun (WGS) entry which is preliminary data.</text>
</comment>
<evidence type="ECO:0000259" key="1">
    <source>
        <dbReference type="Pfam" id="PF00535"/>
    </source>
</evidence>
<dbReference type="PANTHER" id="PTHR43685:SF11">
    <property type="entry name" value="GLYCOSYLTRANSFERASE TAGX-RELATED"/>
    <property type="match status" value="1"/>
</dbReference>
<dbReference type="InterPro" id="IPR050834">
    <property type="entry name" value="Glycosyltransf_2"/>
</dbReference>
<protein>
    <recommendedName>
        <fullName evidence="1">Glycosyltransferase 2-like domain-containing protein</fullName>
    </recommendedName>
</protein>
<dbReference type="CDD" id="cd00761">
    <property type="entry name" value="Glyco_tranf_GTA_type"/>
    <property type="match status" value="1"/>
</dbReference>
<keyword evidence="3" id="KW-1185">Reference proteome</keyword>
<name>A0ABP9WIF8_9MICO</name>